<accession>A0A4R6Y590</accession>
<proteinExistence type="predicted"/>
<keyword evidence="2" id="KW-1185">Reference proteome</keyword>
<dbReference type="RefSeq" id="WP_133621078.1">
    <property type="nucleotide sequence ID" value="NZ_SNZE01000020.1"/>
</dbReference>
<protein>
    <submittedName>
        <fullName evidence="1">Uncharacterized protein</fullName>
    </submittedName>
</protein>
<dbReference type="AlphaFoldDB" id="A0A4R6Y590"/>
<reference evidence="1 2" key="1">
    <citation type="submission" date="2019-03" db="EMBL/GenBank/DDBJ databases">
        <title>Genomic Encyclopedia of Type Strains, Phase IV (KMG-IV): sequencing the most valuable type-strain genomes for metagenomic binning, comparative biology and taxonomic classification.</title>
        <authorList>
            <person name="Goeker M."/>
        </authorList>
    </citation>
    <scope>NUCLEOTIDE SEQUENCE [LARGE SCALE GENOMIC DNA]</scope>
    <source>
        <strain evidence="1 2">DSM 102852</strain>
    </source>
</reference>
<evidence type="ECO:0000313" key="1">
    <source>
        <dbReference type="EMBL" id="TDR30491.1"/>
    </source>
</evidence>
<organism evidence="1 2">
    <name type="scientific">Hydromonas duriensis</name>
    <dbReference type="NCBI Taxonomy" id="1527608"/>
    <lineage>
        <taxon>Bacteria</taxon>
        <taxon>Pseudomonadati</taxon>
        <taxon>Pseudomonadota</taxon>
        <taxon>Betaproteobacteria</taxon>
        <taxon>Burkholderiales</taxon>
        <taxon>Burkholderiaceae</taxon>
        <taxon>Hydromonas</taxon>
    </lineage>
</organism>
<dbReference type="Proteomes" id="UP000294480">
    <property type="component" value="Unassembled WGS sequence"/>
</dbReference>
<gene>
    <name evidence="1" type="ORF">DFR44_1201</name>
</gene>
<name>A0A4R6Y590_9BURK</name>
<comment type="caution">
    <text evidence="1">The sequence shown here is derived from an EMBL/GenBank/DDBJ whole genome shotgun (WGS) entry which is preliminary data.</text>
</comment>
<evidence type="ECO:0000313" key="2">
    <source>
        <dbReference type="Proteomes" id="UP000294480"/>
    </source>
</evidence>
<sequence>MTTYINVPRTCLQRRLKHYLTFLRHSLSQRPHLHSSWYRVLVQWCSRLEGFAKDCAGSHAYELRSLQVLIDLVRTTSINISDDNLTTIIASHYEGFYWRADGLYSWNSLEEPYLHFKLKQTHHVYDIFVSADTPHAKLDQLKTWLNEALK</sequence>
<dbReference type="EMBL" id="SNZE01000020">
    <property type="protein sequence ID" value="TDR30491.1"/>
    <property type="molecule type" value="Genomic_DNA"/>
</dbReference>